<gene>
    <name evidence="5" type="primary">g938</name>
    <name evidence="5" type="ORF">C2E20_0938</name>
</gene>
<evidence type="ECO:0000313" key="6">
    <source>
        <dbReference type="Proteomes" id="UP000239649"/>
    </source>
</evidence>
<dbReference type="PANTHER" id="PTHR31447:SF23">
    <property type="entry name" value="2-OXOGLUTARATE AND FE(II)-DEPENDENT OXYGENASE SUPERFAMILY PROTEIN"/>
    <property type="match status" value="1"/>
</dbReference>
<dbReference type="GO" id="GO:0032451">
    <property type="term" value="F:demethylase activity"/>
    <property type="evidence" value="ECO:0007669"/>
    <property type="project" value="InterPro"/>
</dbReference>
<dbReference type="Pfam" id="PF13532">
    <property type="entry name" value="2OG-FeII_Oxy_2"/>
    <property type="match status" value="1"/>
</dbReference>
<sequence>MTAVDHGSSDLATRLVEVRQRNASTKRCLDEGHAALAEARKRVHRLQAELSAGQQEEGEIVEALGGEAAAAAAAEGVETCTAVGSGNGRPEPAVQAAHEAALADLSQQQHHQQEQPFAIQQQEWQQQQQQPMQQQQAWQQPAMPLPGGAHAGYMLPAQSVAGPAAAKGPPPGFAGAAAAAVAAIPEPEPKPVEASPLAPFPMPGRPPRPPPPAAAAPVAPPLPLQPPPPRQPQEPPQQQQQQEEQPQPEQQPPLQQQQQQAAAPPPFRRTTGPDTANDAALAAALGAGSDSDDEDLSAAMQRVRMGHRPPAPTNAGEGLGSAGRGWGRGSAAGGRGRAPGAPPPGPPADEAPPVIGGSAADFPALGARPMSAPAPLLPAPAVPAPALQPTGTANGQQPRGWGSGAWGSQSLLAKLAASAPPAPDGPAEAQRAAQQAAPPAGVASVEVLEARAGLRVPGDATPDATRKRQVQQQRQTFEHKEPSIKGGRHTVNVVEGLELHRGVLTPAEQALVVDEVERWKALGTSGHLRGRTFSASKKWLPGKGRVTMQFGCCYNYARDQLGRDPGIIPDEVVEPMPLLLRALCRRLTRWGLLPAAKEPNSAIINIYEAGDCIPPHVDHFDFIRPFCTLSLLSEQSIMFGQRLAPAGPGEFVGHGGETVLIPLPKGSCLVLKGHGGDSAMHCVPPVAERRISITLRRMAPEHEAAVQREVQKLGAAHGGRLLGFWEQEAAGGGGGRRGSGSVMIK</sequence>
<evidence type="ECO:0000259" key="4">
    <source>
        <dbReference type="PROSITE" id="PS51471"/>
    </source>
</evidence>
<feature type="compositionally biased region" description="Low complexity" evidence="3">
    <location>
        <begin position="408"/>
        <end position="440"/>
    </location>
</feature>
<dbReference type="PANTHER" id="PTHR31447">
    <property type="entry name" value="HYDROXYPROLINE-RICH GLYCOPROTEIN FAMILY PROTEIN-RELATED"/>
    <property type="match status" value="1"/>
</dbReference>
<dbReference type="AlphaFoldDB" id="A0A2P6VQF4"/>
<dbReference type="Proteomes" id="UP000239649">
    <property type="component" value="Unassembled WGS sequence"/>
</dbReference>
<dbReference type="SUPFAM" id="SSF51197">
    <property type="entry name" value="Clavaminate synthase-like"/>
    <property type="match status" value="1"/>
</dbReference>
<feature type="compositionally biased region" description="Pro residues" evidence="3">
    <location>
        <begin position="198"/>
        <end position="235"/>
    </location>
</feature>
<keyword evidence="6" id="KW-1185">Reference proteome</keyword>
<dbReference type="InterPro" id="IPR037151">
    <property type="entry name" value="AlkB-like_sf"/>
</dbReference>
<feature type="compositionally biased region" description="Low complexity" evidence="3">
    <location>
        <begin position="109"/>
        <end position="140"/>
    </location>
</feature>
<feature type="coiled-coil region" evidence="2">
    <location>
        <begin position="29"/>
        <end position="56"/>
    </location>
</feature>
<feature type="region of interest" description="Disordered" evidence="3">
    <location>
        <begin position="109"/>
        <end position="145"/>
    </location>
</feature>
<dbReference type="GO" id="GO:0006402">
    <property type="term" value="P:mRNA catabolic process"/>
    <property type="evidence" value="ECO:0007669"/>
    <property type="project" value="InterPro"/>
</dbReference>
<feature type="compositionally biased region" description="Low complexity" evidence="3">
    <location>
        <begin position="236"/>
        <end position="262"/>
    </location>
</feature>
<dbReference type="GO" id="GO:0003729">
    <property type="term" value="F:mRNA binding"/>
    <property type="evidence" value="ECO:0007669"/>
    <property type="project" value="InterPro"/>
</dbReference>
<comment type="similarity">
    <text evidence="1">Belongs to the alkB family.</text>
</comment>
<evidence type="ECO:0000313" key="5">
    <source>
        <dbReference type="EMBL" id="PSC76333.1"/>
    </source>
</evidence>
<dbReference type="PROSITE" id="PS51471">
    <property type="entry name" value="FE2OG_OXY"/>
    <property type="match status" value="1"/>
</dbReference>
<feature type="region of interest" description="Disordered" evidence="3">
    <location>
        <begin position="454"/>
        <end position="485"/>
    </location>
</feature>
<name>A0A2P6VQF4_9CHLO</name>
<dbReference type="Gene3D" id="2.60.120.590">
    <property type="entry name" value="Alpha-ketoglutarate-dependent dioxygenase AlkB-like"/>
    <property type="match status" value="1"/>
</dbReference>
<dbReference type="EMBL" id="LHPF02000001">
    <property type="protein sequence ID" value="PSC76333.1"/>
    <property type="molecule type" value="Genomic_DNA"/>
</dbReference>
<feature type="compositionally biased region" description="Gly residues" evidence="3">
    <location>
        <begin position="317"/>
        <end position="337"/>
    </location>
</feature>
<dbReference type="InterPro" id="IPR005123">
    <property type="entry name" value="Oxoglu/Fe-dep_dioxygenase_dom"/>
</dbReference>
<protein>
    <submittedName>
        <fullName evidence="5">RNA demethylase ALKBH5</fullName>
    </submittedName>
</protein>
<dbReference type="GO" id="GO:0008168">
    <property type="term" value="F:methyltransferase activity"/>
    <property type="evidence" value="ECO:0007669"/>
    <property type="project" value="UniProtKB-KW"/>
</dbReference>
<evidence type="ECO:0000256" key="2">
    <source>
        <dbReference type="SAM" id="Coils"/>
    </source>
</evidence>
<feature type="compositionally biased region" description="Pro residues" evidence="3">
    <location>
        <begin position="340"/>
        <end position="350"/>
    </location>
</feature>
<comment type="caution">
    <text evidence="5">The sequence shown here is derived from an EMBL/GenBank/DDBJ whole genome shotgun (WGS) entry which is preliminary data.</text>
</comment>
<feature type="compositionally biased region" description="Low complexity" evidence="3">
    <location>
        <begin position="272"/>
        <end position="289"/>
    </location>
</feature>
<feature type="region of interest" description="Disordered" evidence="3">
    <location>
        <begin position="188"/>
        <end position="440"/>
    </location>
</feature>
<dbReference type="InterPro" id="IPR027450">
    <property type="entry name" value="AlkB-like"/>
</dbReference>
<reference evidence="5 6" key="1">
    <citation type="journal article" date="2018" name="Plant J.">
        <title>Genome sequences of Chlorella sorokiniana UTEX 1602 and Micractinium conductrix SAG 241.80: implications to maltose excretion by a green alga.</title>
        <authorList>
            <person name="Arriola M.B."/>
            <person name="Velmurugan N."/>
            <person name="Zhang Y."/>
            <person name="Plunkett M.H."/>
            <person name="Hondzo H."/>
            <person name="Barney B.M."/>
        </authorList>
    </citation>
    <scope>NUCLEOTIDE SEQUENCE [LARGE SCALE GENOMIC DNA]</scope>
    <source>
        <strain evidence="5 6">SAG 241.80</strain>
    </source>
</reference>
<proteinExistence type="inferred from homology"/>
<dbReference type="GO" id="GO:0032259">
    <property type="term" value="P:methylation"/>
    <property type="evidence" value="ECO:0007669"/>
    <property type="project" value="UniProtKB-KW"/>
</dbReference>
<accession>A0A2P6VQF4</accession>
<feature type="domain" description="Fe2OG dioxygenase" evidence="4">
    <location>
        <begin position="598"/>
        <end position="699"/>
    </location>
</feature>
<dbReference type="STRING" id="554055.A0A2P6VQF4"/>
<organism evidence="5 6">
    <name type="scientific">Micractinium conductrix</name>
    <dbReference type="NCBI Taxonomy" id="554055"/>
    <lineage>
        <taxon>Eukaryota</taxon>
        <taxon>Viridiplantae</taxon>
        <taxon>Chlorophyta</taxon>
        <taxon>core chlorophytes</taxon>
        <taxon>Trebouxiophyceae</taxon>
        <taxon>Chlorellales</taxon>
        <taxon>Chlorellaceae</taxon>
        <taxon>Chlorella clade</taxon>
        <taxon>Micractinium</taxon>
    </lineage>
</organism>
<dbReference type="OrthoDB" id="271595at2759"/>
<evidence type="ECO:0000256" key="1">
    <source>
        <dbReference type="ARBA" id="ARBA00007879"/>
    </source>
</evidence>
<keyword evidence="2" id="KW-0175">Coiled coil</keyword>
<evidence type="ECO:0000256" key="3">
    <source>
        <dbReference type="SAM" id="MobiDB-lite"/>
    </source>
</evidence>
<dbReference type="InterPro" id="IPR044842">
    <property type="entry name" value="ALKBH9B/ALKBH10B-like"/>
</dbReference>